<dbReference type="RefSeq" id="XP_013934359.1">
    <property type="nucleotide sequence ID" value="XM_014078884.1"/>
</dbReference>
<feature type="transmembrane region" description="Helical" evidence="6">
    <location>
        <begin position="210"/>
        <end position="230"/>
    </location>
</feature>
<feature type="region of interest" description="Disordered" evidence="5">
    <location>
        <begin position="1"/>
        <end position="55"/>
    </location>
</feature>
<evidence type="ECO:0000256" key="3">
    <source>
        <dbReference type="ARBA" id="ARBA00022989"/>
    </source>
</evidence>
<feature type="transmembrane region" description="Helical" evidence="6">
    <location>
        <begin position="293"/>
        <end position="313"/>
    </location>
</feature>
<organism evidence="8 9">
    <name type="scientific">Ogataea parapolymorpha (strain ATCC 26012 / BCRC 20466 / JCM 22074 / NRRL Y-7560 / DL-1)</name>
    <name type="common">Yeast</name>
    <name type="synonym">Hansenula polymorpha</name>
    <dbReference type="NCBI Taxonomy" id="871575"/>
    <lineage>
        <taxon>Eukaryota</taxon>
        <taxon>Fungi</taxon>
        <taxon>Dikarya</taxon>
        <taxon>Ascomycota</taxon>
        <taxon>Saccharomycotina</taxon>
        <taxon>Pichiomycetes</taxon>
        <taxon>Pichiales</taxon>
        <taxon>Pichiaceae</taxon>
        <taxon>Ogataea</taxon>
    </lineage>
</organism>
<keyword evidence="9" id="KW-1185">Reference proteome</keyword>
<protein>
    <submittedName>
        <fullName evidence="8">Sulfate transporter</fullName>
    </submittedName>
</protein>
<keyword evidence="4 6" id="KW-0472">Membrane</keyword>
<dbReference type="CDD" id="cd07042">
    <property type="entry name" value="STAS_SulP_like_sulfate_transporter"/>
    <property type="match status" value="1"/>
</dbReference>
<feature type="transmembrane region" description="Helical" evidence="6">
    <location>
        <begin position="176"/>
        <end position="198"/>
    </location>
</feature>
<dbReference type="GeneID" id="25773533"/>
<dbReference type="Gene3D" id="3.30.750.24">
    <property type="entry name" value="STAS domain"/>
    <property type="match status" value="1"/>
</dbReference>
<feature type="transmembrane region" description="Helical" evidence="6">
    <location>
        <begin position="260"/>
        <end position="281"/>
    </location>
</feature>
<gene>
    <name evidence="8" type="ORF">HPODL_04102</name>
</gene>
<evidence type="ECO:0000259" key="7">
    <source>
        <dbReference type="PROSITE" id="PS50801"/>
    </source>
</evidence>
<dbReference type="eggNOG" id="KOG0236">
    <property type="taxonomic scope" value="Eukaryota"/>
</dbReference>
<dbReference type="STRING" id="871575.W1QBP6"/>
<proteinExistence type="predicted"/>
<evidence type="ECO:0000256" key="2">
    <source>
        <dbReference type="ARBA" id="ARBA00022692"/>
    </source>
</evidence>
<evidence type="ECO:0000256" key="4">
    <source>
        <dbReference type="ARBA" id="ARBA00023136"/>
    </source>
</evidence>
<evidence type="ECO:0000313" key="8">
    <source>
        <dbReference type="EMBL" id="ESW98476.1"/>
    </source>
</evidence>
<dbReference type="PANTHER" id="PTHR11814">
    <property type="entry name" value="SULFATE TRANSPORTER"/>
    <property type="match status" value="1"/>
</dbReference>
<dbReference type="InterPro" id="IPR001902">
    <property type="entry name" value="SLC26A/SulP_fam"/>
</dbReference>
<feature type="transmembrane region" description="Helical" evidence="6">
    <location>
        <begin position="116"/>
        <end position="139"/>
    </location>
</feature>
<dbReference type="PROSITE" id="PS50801">
    <property type="entry name" value="STAS"/>
    <property type="match status" value="1"/>
</dbReference>
<feature type="domain" description="STAS" evidence="7">
    <location>
        <begin position="573"/>
        <end position="713"/>
    </location>
</feature>
<dbReference type="SUPFAM" id="SSF52091">
    <property type="entry name" value="SpoIIaa-like"/>
    <property type="match status" value="1"/>
</dbReference>
<dbReference type="GO" id="GO:0055085">
    <property type="term" value="P:transmembrane transport"/>
    <property type="evidence" value="ECO:0007669"/>
    <property type="project" value="InterPro"/>
</dbReference>
<evidence type="ECO:0000256" key="6">
    <source>
        <dbReference type="SAM" id="Phobius"/>
    </source>
</evidence>
<feature type="transmembrane region" description="Helical" evidence="6">
    <location>
        <begin position="415"/>
        <end position="433"/>
    </location>
</feature>
<evidence type="ECO:0000256" key="1">
    <source>
        <dbReference type="ARBA" id="ARBA00004141"/>
    </source>
</evidence>
<evidence type="ECO:0000313" key="9">
    <source>
        <dbReference type="Proteomes" id="UP000008673"/>
    </source>
</evidence>
<keyword evidence="3 6" id="KW-1133">Transmembrane helix</keyword>
<dbReference type="EMBL" id="AEOI02000008">
    <property type="protein sequence ID" value="ESW98476.1"/>
    <property type="molecule type" value="Genomic_DNA"/>
</dbReference>
<dbReference type="Pfam" id="PF00916">
    <property type="entry name" value="Sulfate_transp"/>
    <property type="match status" value="1"/>
</dbReference>
<dbReference type="AlphaFoldDB" id="W1QBP6"/>
<name>W1QBP6_OGAPD</name>
<accession>W1QBP6</accession>
<dbReference type="Pfam" id="PF01740">
    <property type="entry name" value="STAS"/>
    <property type="match status" value="1"/>
</dbReference>
<feature type="compositionally biased region" description="Basic and acidic residues" evidence="5">
    <location>
        <begin position="9"/>
        <end position="18"/>
    </location>
</feature>
<feature type="transmembrane region" description="Helical" evidence="6">
    <location>
        <begin position="440"/>
        <end position="461"/>
    </location>
</feature>
<dbReference type="OMA" id="TGPMSVT"/>
<sequence>MSGPMSGPGREKDSRDGSLRLGQGRVPSTALGSPAPLYGSVSDSDGSRSIGSAGTSRHVVRVRESPVLTLSQKAAYYLPCSSWLPAYGLDLFVHDVVAGLSLASYQIPLSMSFANAVAHVPPVCGLLGLSLAPAVYAVLGTVPQMIVGPEAAVSMIVGQAIEKVVKHNDGVNPVDILVVITSFSGAILLVFGLLRFGFIDNVLCGTLLRGFVAAIGLTMIVNSTIAILGIDTVLLLLPPDEHVHSAAEKVRFIWQHGHQYHAATLVAGTAALFVLLAASTLKKTLARRHVRAASFFPEILFVVVLSTVLSAHFRFDKKGIRVLGKVDIDEFRFTVPFRGELRQWYPQLFSTSFMCAILGFFESSSAGKSLGSSLPMPVSSNRELVALGTAGLALSFVGSLPSFGGYGRSRLNSFIGAKTPVAGLVMGLATLLVTTCLLNYVYYLPLCVLNAIIATVGLALVQETPRDVRFHLRTRGYNELATFVVTLVASLVYSIELGVALGCFYSVIRVIKHSTKSRIQILSRVAGTDEFVSSDFDENAVGLSDTTAYPCEEIIPGYSEYRRQSCAGQSATNKPSLEDREACLIVRVPEPLTFTNTNDLKARLRRLELCGSVSVHPAAQKNDRPIRHVVFDLDGMTSVDSSAVQILRDVIVAYQRRGINVFFCRVFKSAKLLDRLQLSGIAALLQTTQGSEFGIAQNSPPYYDEILDALRAVDTVETACTLAEEQSLVSYYYDGL</sequence>
<dbReference type="Proteomes" id="UP000008673">
    <property type="component" value="Unassembled WGS sequence"/>
</dbReference>
<comment type="caution">
    <text evidence="8">The sequence shown here is derived from an EMBL/GenBank/DDBJ whole genome shotgun (WGS) entry which is preliminary data.</text>
</comment>
<dbReference type="HOGENOM" id="CLU_003182_10_1_1"/>
<dbReference type="InterPro" id="IPR011547">
    <property type="entry name" value="SLC26A/SulP_dom"/>
</dbReference>
<feature type="transmembrane region" description="Helical" evidence="6">
    <location>
        <begin position="481"/>
        <end position="508"/>
    </location>
</feature>
<dbReference type="InterPro" id="IPR002645">
    <property type="entry name" value="STAS_dom"/>
</dbReference>
<comment type="subcellular location">
    <subcellularLocation>
        <location evidence="1">Membrane</location>
        <topology evidence="1">Multi-pass membrane protein</topology>
    </subcellularLocation>
</comment>
<evidence type="ECO:0000256" key="5">
    <source>
        <dbReference type="SAM" id="MobiDB-lite"/>
    </source>
</evidence>
<reference evidence="8 9" key="1">
    <citation type="journal article" date="2013" name="BMC Genomics">
        <title>Genome sequence and analysis of methylotrophic yeast Hansenula polymorpha DL1.</title>
        <authorList>
            <person name="Ravin N.V."/>
            <person name="Eldarov M.A."/>
            <person name="Kadnikov V.V."/>
            <person name="Beletsky A.V."/>
            <person name="Schneider J."/>
            <person name="Mardanova E.S."/>
            <person name="Smekalova E.M."/>
            <person name="Zvereva M.I."/>
            <person name="Dontsova O.A."/>
            <person name="Mardanov A.V."/>
            <person name="Skryabin K.G."/>
        </authorList>
    </citation>
    <scope>NUCLEOTIDE SEQUENCE [LARGE SCALE GENOMIC DNA]</scope>
    <source>
        <strain evidence="9">ATCC 26012 / BCRC 20466 / JCM 22074 / NRRL Y-7560 / DL-1</strain>
    </source>
</reference>
<feature type="transmembrane region" description="Helical" evidence="6">
    <location>
        <begin position="384"/>
        <end position="403"/>
    </location>
</feature>
<dbReference type="OrthoDB" id="427213at2759"/>
<dbReference type="KEGG" id="opa:HPODL_04102"/>
<feature type="compositionally biased region" description="Polar residues" evidence="5">
    <location>
        <begin position="41"/>
        <end position="55"/>
    </location>
</feature>
<keyword evidence="2 6" id="KW-0812">Transmembrane</keyword>
<dbReference type="GO" id="GO:0016020">
    <property type="term" value="C:membrane"/>
    <property type="evidence" value="ECO:0007669"/>
    <property type="project" value="UniProtKB-SubCell"/>
</dbReference>
<dbReference type="InterPro" id="IPR036513">
    <property type="entry name" value="STAS_dom_sf"/>
</dbReference>